<dbReference type="Proteomes" id="UP000499080">
    <property type="component" value="Unassembled WGS sequence"/>
</dbReference>
<accession>A0A4Y2LYQ6</accession>
<proteinExistence type="predicted"/>
<comment type="caution">
    <text evidence="1">The sequence shown here is derived from an EMBL/GenBank/DDBJ whole genome shotgun (WGS) entry which is preliminary data.</text>
</comment>
<name>A0A4Y2LYQ6_ARAVE</name>
<sequence length="182" mass="21004">MTRDIVEGDNLNEAFNLVTKTISAADAIILKSGLSFPKNRKPWWNKHYTDTTRNQRKSWNVFRRYPTSANQIAFKELKVSQAKDIRILLEEACSIYPEKRISCLQKKGQEVRNTLEMVYVIAEAFASICSANNYTEPLLTHKNRTVRIKLRSQTTKHLSCNTDPSIFKLHTALSAIKHFTWS</sequence>
<gene>
    <name evidence="1" type="ORF">AVEN_206139_1</name>
</gene>
<organism evidence="1 2">
    <name type="scientific">Araneus ventricosus</name>
    <name type="common">Orbweaver spider</name>
    <name type="synonym">Epeira ventricosa</name>
    <dbReference type="NCBI Taxonomy" id="182803"/>
    <lineage>
        <taxon>Eukaryota</taxon>
        <taxon>Metazoa</taxon>
        <taxon>Ecdysozoa</taxon>
        <taxon>Arthropoda</taxon>
        <taxon>Chelicerata</taxon>
        <taxon>Arachnida</taxon>
        <taxon>Araneae</taxon>
        <taxon>Araneomorphae</taxon>
        <taxon>Entelegynae</taxon>
        <taxon>Araneoidea</taxon>
        <taxon>Araneidae</taxon>
        <taxon>Araneus</taxon>
    </lineage>
</organism>
<protein>
    <submittedName>
        <fullName evidence="1">Uncharacterized protein</fullName>
    </submittedName>
</protein>
<dbReference type="AlphaFoldDB" id="A0A4Y2LYQ6"/>
<dbReference type="EMBL" id="BGPR01006474">
    <property type="protein sequence ID" value="GBN19290.1"/>
    <property type="molecule type" value="Genomic_DNA"/>
</dbReference>
<reference evidence="1 2" key="1">
    <citation type="journal article" date="2019" name="Sci. Rep.">
        <title>Orb-weaving spider Araneus ventricosus genome elucidates the spidroin gene catalogue.</title>
        <authorList>
            <person name="Kono N."/>
            <person name="Nakamura H."/>
            <person name="Ohtoshi R."/>
            <person name="Moran D.A.P."/>
            <person name="Shinohara A."/>
            <person name="Yoshida Y."/>
            <person name="Fujiwara M."/>
            <person name="Mori M."/>
            <person name="Tomita M."/>
            <person name="Arakawa K."/>
        </authorList>
    </citation>
    <scope>NUCLEOTIDE SEQUENCE [LARGE SCALE GENOMIC DNA]</scope>
</reference>
<evidence type="ECO:0000313" key="1">
    <source>
        <dbReference type="EMBL" id="GBN19290.1"/>
    </source>
</evidence>
<evidence type="ECO:0000313" key="2">
    <source>
        <dbReference type="Proteomes" id="UP000499080"/>
    </source>
</evidence>
<keyword evidence="2" id="KW-1185">Reference proteome</keyword>